<accession>A0A6S6SHL2</accession>
<proteinExistence type="predicted"/>
<feature type="domain" description="Aminoglycoside phosphotransferase" evidence="11">
    <location>
        <begin position="40"/>
        <end position="153"/>
    </location>
</feature>
<dbReference type="EMBL" id="CACVAV010000048">
    <property type="protein sequence ID" value="CAA6802832.1"/>
    <property type="molecule type" value="Genomic_DNA"/>
</dbReference>
<evidence type="ECO:0000256" key="7">
    <source>
        <dbReference type="ARBA" id="ARBA00022777"/>
    </source>
</evidence>
<evidence type="ECO:0000256" key="3">
    <source>
        <dbReference type="ARBA" id="ARBA00022553"/>
    </source>
</evidence>
<evidence type="ECO:0000256" key="1">
    <source>
        <dbReference type="ARBA" id="ARBA00022490"/>
    </source>
</evidence>
<feature type="non-terminal residue" evidence="12">
    <location>
        <position position="173"/>
    </location>
</feature>
<keyword evidence="10" id="KW-0346">Stress response</keyword>
<evidence type="ECO:0000256" key="10">
    <source>
        <dbReference type="ARBA" id="ARBA00023016"/>
    </source>
</evidence>
<dbReference type="GO" id="GO:0005737">
    <property type="term" value="C:cytoplasm"/>
    <property type="evidence" value="ECO:0007669"/>
    <property type="project" value="TreeGrafter"/>
</dbReference>
<dbReference type="PANTHER" id="PTHR39573:SF1">
    <property type="entry name" value="STRESS RESPONSE KINASE A"/>
    <property type="match status" value="1"/>
</dbReference>
<evidence type="ECO:0000256" key="5">
    <source>
        <dbReference type="ARBA" id="ARBA00022723"/>
    </source>
</evidence>
<evidence type="ECO:0000256" key="4">
    <source>
        <dbReference type="ARBA" id="ARBA00022679"/>
    </source>
</evidence>
<dbReference type="GO" id="GO:0004674">
    <property type="term" value="F:protein serine/threonine kinase activity"/>
    <property type="evidence" value="ECO:0007669"/>
    <property type="project" value="UniProtKB-KW"/>
</dbReference>
<reference evidence="12" key="1">
    <citation type="submission" date="2020-01" db="EMBL/GenBank/DDBJ databases">
        <authorList>
            <person name="Meier V. D."/>
            <person name="Meier V D."/>
        </authorList>
    </citation>
    <scope>NUCLEOTIDE SEQUENCE</scope>
    <source>
        <strain evidence="12">HLG_WM_MAG_08</strain>
    </source>
</reference>
<dbReference type="SUPFAM" id="SSF56112">
    <property type="entry name" value="Protein kinase-like (PK-like)"/>
    <property type="match status" value="1"/>
</dbReference>
<keyword evidence="9" id="KW-0460">Magnesium</keyword>
<evidence type="ECO:0000256" key="8">
    <source>
        <dbReference type="ARBA" id="ARBA00022840"/>
    </source>
</evidence>
<dbReference type="InterPro" id="IPR032882">
    <property type="entry name" value="SrkA/RdoA"/>
</dbReference>
<dbReference type="NCBIfam" id="NF008738">
    <property type="entry name" value="PRK11768.1"/>
    <property type="match status" value="1"/>
</dbReference>
<dbReference type="PANTHER" id="PTHR39573">
    <property type="entry name" value="STRESS RESPONSE KINASE A"/>
    <property type="match status" value="1"/>
</dbReference>
<sequence>MPDITPDTVTGFHRLSPDQILSSVESQDRITDGCFLALNSYENRVYQVGIEDNEPVIAKFYRPDRWSDEAIQEEHTFTLELAADEIPVVAPLVDDYGDSLHQHDVFRFALYPRRGGRTPELEDPQQLEVIGRFLARIHALGEQTDFLHRPSVDIDSYGVETSQWLLGSGHLPL</sequence>
<dbReference type="AlphaFoldDB" id="A0A6S6SHL2"/>
<dbReference type="InterPro" id="IPR002575">
    <property type="entry name" value="Aminoglycoside_PTrfase"/>
</dbReference>
<keyword evidence="3" id="KW-0597">Phosphoprotein</keyword>
<evidence type="ECO:0000256" key="9">
    <source>
        <dbReference type="ARBA" id="ARBA00022842"/>
    </source>
</evidence>
<keyword evidence="4" id="KW-0808">Transferase</keyword>
<keyword evidence="6" id="KW-0547">Nucleotide-binding</keyword>
<evidence type="ECO:0000256" key="6">
    <source>
        <dbReference type="ARBA" id="ARBA00022741"/>
    </source>
</evidence>
<keyword evidence="8" id="KW-0067">ATP-binding</keyword>
<keyword evidence="5" id="KW-0479">Metal-binding</keyword>
<dbReference type="Gene3D" id="3.30.200.70">
    <property type="match status" value="1"/>
</dbReference>
<dbReference type="Gene3D" id="1.10.510.10">
    <property type="entry name" value="Transferase(Phosphotransferase) domain 1"/>
    <property type="match status" value="1"/>
</dbReference>
<keyword evidence="2" id="KW-0723">Serine/threonine-protein kinase</keyword>
<dbReference type="GO" id="GO:0005524">
    <property type="term" value="F:ATP binding"/>
    <property type="evidence" value="ECO:0007669"/>
    <property type="project" value="UniProtKB-KW"/>
</dbReference>
<keyword evidence="7" id="KW-0418">Kinase</keyword>
<evidence type="ECO:0000259" key="11">
    <source>
        <dbReference type="Pfam" id="PF01636"/>
    </source>
</evidence>
<name>A0A6S6SHL2_9GAMM</name>
<evidence type="ECO:0000256" key="2">
    <source>
        <dbReference type="ARBA" id="ARBA00022527"/>
    </source>
</evidence>
<evidence type="ECO:0000313" key="12">
    <source>
        <dbReference type="EMBL" id="CAA6802832.1"/>
    </source>
</evidence>
<gene>
    <name evidence="12" type="ORF">HELGO_WM73056</name>
</gene>
<keyword evidence="1" id="KW-0963">Cytoplasm</keyword>
<dbReference type="GO" id="GO:0046872">
    <property type="term" value="F:metal ion binding"/>
    <property type="evidence" value="ECO:0007669"/>
    <property type="project" value="UniProtKB-KW"/>
</dbReference>
<organism evidence="12">
    <name type="scientific">uncultured Thiotrichaceae bacterium</name>
    <dbReference type="NCBI Taxonomy" id="298394"/>
    <lineage>
        <taxon>Bacteria</taxon>
        <taxon>Pseudomonadati</taxon>
        <taxon>Pseudomonadota</taxon>
        <taxon>Gammaproteobacteria</taxon>
        <taxon>Thiotrichales</taxon>
        <taxon>Thiotrichaceae</taxon>
        <taxon>environmental samples</taxon>
    </lineage>
</organism>
<dbReference type="InterPro" id="IPR011009">
    <property type="entry name" value="Kinase-like_dom_sf"/>
</dbReference>
<protein>
    <submittedName>
        <fullName evidence="12">YihE protein, required for LPS synthesis</fullName>
    </submittedName>
</protein>
<dbReference type="Pfam" id="PF01636">
    <property type="entry name" value="APH"/>
    <property type="match status" value="1"/>
</dbReference>